<organism evidence="2 3">
    <name type="scientific">Sphingomonas sanxanigenens DSM 19645 = NX02</name>
    <dbReference type="NCBI Taxonomy" id="1123269"/>
    <lineage>
        <taxon>Bacteria</taxon>
        <taxon>Pseudomonadati</taxon>
        <taxon>Pseudomonadota</taxon>
        <taxon>Alphaproteobacteria</taxon>
        <taxon>Sphingomonadales</taxon>
        <taxon>Sphingomonadaceae</taxon>
        <taxon>Sphingomonas</taxon>
    </lineage>
</organism>
<protein>
    <recommendedName>
        <fullName evidence="4">HTH cro/C1-type domain-containing protein</fullName>
    </recommendedName>
</protein>
<dbReference type="KEGG" id="ssan:NX02_21785"/>
<dbReference type="AlphaFoldDB" id="W0AHJ3"/>
<evidence type="ECO:0008006" key="4">
    <source>
        <dbReference type="Google" id="ProtNLM"/>
    </source>
</evidence>
<reference evidence="2 3" key="1">
    <citation type="submission" date="2013-07" db="EMBL/GenBank/DDBJ databases">
        <title>Completed genome of Sphingomonas sanxanigenens NX02.</title>
        <authorList>
            <person name="Ma T."/>
            <person name="Huang H."/>
            <person name="Wu M."/>
            <person name="Li X."/>
            <person name="Li G."/>
        </authorList>
    </citation>
    <scope>NUCLEOTIDE SEQUENCE [LARGE SCALE GENOMIC DNA]</scope>
    <source>
        <strain evidence="2 3">NX02</strain>
    </source>
</reference>
<sequence length="89" mass="9828">MRRSRSRAQPRPPIIIPGAEHAGKANPRLAAVIDHYRESYTGLSQMLGRPKTYLGEHVRRGRPARLTAAEIDSLARYLGVLPEDIGEAA</sequence>
<dbReference type="RefSeq" id="WP_025294142.1">
    <property type="nucleotide sequence ID" value="NZ_CP006644.1"/>
</dbReference>
<name>W0AHJ3_9SPHN</name>
<dbReference type="EMBL" id="CP006644">
    <property type="protein sequence ID" value="AHE55987.1"/>
    <property type="molecule type" value="Genomic_DNA"/>
</dbReference>
<evidence type="ECO:0000313" key="3">
    <source>
        <dbReference type="Proteomes" id="UP000018851"/>
    </source>
</evidence>
<dbReference type="PATRIC" id="fig|1123269.5.peg.4262"/>
<dbReference type="HOGENOM" id="CLU_2453082_0_0_5"/>
<dbReference type="OrthoDB" id="7571892at2"/>
<accession>W0AHJ3</accession>
<keyword evidence="3" id="KW-1185">Reference proteome</keyword>
<dbReference type="Proteomes" id="UP000018851">
    <property type="component" value="Chromosome"/>
</dbReference>
<evidence type="ECO:0000256" key="1">
    <source>
        <dbReference type="SAM" id="MobiDB-lite"/>
    </source>
</evidence>
<evidence type="ECO:0000313" key="2">
    <source>
        <dbReference type="EMBL" id="AHE55987.1"/>
    </source>
</evidence>
<proteinExistence type="predicted"/>
<gene>
    <name evidence="2" type="ORF">NX02_21785</name>
</gene>
<feature type="region of interest" description="Disordered" evidence="1">
    <location>
        <begin position="1"/>
        <end position="22"/>
    </location>
</feature>